<dbReference type="Proteomes" id="UP000886130">
    <property type="component" value="Unassembled WGS sequence"/>
</dbReference>
<organism evidence="1">
    <name type="scientific">Candidatus Aciduliprofundum boonei</name>
    <dbReference type="NCBI Taxonomy" id="379547"/>
    <lineage>
        <taxon>Archaea</taxon>
        <taxon>Methanobacteriati</taxon>
        <taxon>Thermoplasmatota</taxon>
        <taxon>DHVE2 group</taxon>
        <taxon>Candidatus Aciduliprofundum</taxon>
    </lineage>
</organism>
<comment type="caution">
    <text evidence="1">The sequence shown here is derived from an EMBL/GenBank/DDBJ whole genome shotgun (WGS) entry which is preliminary data.</text>
</comment>
<reference evidence="1" key="1">
    <citation type="journal article" date="2020" name="mSystems">
        <title>Genome- and Community-Level Interaction Insights into Carbon Utilization and Element Cycling Functions of Hydrothermarchaeota in Hydrothermal Sediment.</title>
        <authorList>
            <person name="Zhou Z."/>
            <person name="Liu Y."/>
            <person name="Xu W."/>
            <person name="Pan J."/>
            <person name="Luo Z.H."/>
            <person name="Li M."/>
        </authorList>
    </citation>
    <scope>NUCLEOTIDE SEQUENCE [LARGE SCALE GENOMIC DNA]</scope>
    <source>
        <strain evidence="1">HyVt-85</strain>
    </source>
</reference>
<name>A0A7J3T9M3_9ARCH</name>
<evidence type="ECO:0000313" key="1">
    <source>
        <dbReference type="EMBL" id="HHE75631.1"/>
    </source>
</evidence>
<protein>
    <submittedName>
        <fullName evidence="1">Uncharacterized protein</fullName>
    </submittedName>
</protein>
<dbReference type="EMBL" id="DRTM01000053">
    <property type="protein sequence ID" value="HHE75631.1"/>
    <property type="molecule type" value="Genomic_DNA"/>
</dbReference>
<proteinExistence type="predicted"/>
<accession>A0A7J3T9M3</accession>
<sequence length="67" mass="7973">MERFYGTLQSKLHHFDSVASFIQWYNSVRYHMSLEFNGFYETPDEAFQRKLPPEQLLGSALEVFHNS</sequence>
<gene>
    <name evidence="1" type="ORF">ENL31_00710</name>
</gene>
<dbReference type="AlphaFoldDB" id="A0A7J3T9M3"/>